<reference evidence="3 4" key="1">
    <citation type="submission" date="2016-02" db="EMBL/GenBank/DDBJ databases">
        <title>Genome sequence of Clostridium thermobutyricum DSM 4928.</title>
        <authorList>
            <person name="Poehlein A."/>
            <person name="Daniel R."/>
        </authorList>
    </citation>
    <scope>NUCLEOTIDE SEQUENCE [LARGE SCALE GENOMIC DNA]</scope>
    <source>
        <strain evidence="3 4">DSM 4928</strain>
    </source>
</reference>
<dbReference type="GO" id="GO:0003700">
    <property type="term" value="F:DNA-binding transcription factor activity"/>
    <property type="evidence" value="ECO:0007669"/>
    <property type="project" value="InterPro"/>
</dbReference>
<dbReference type="InterPro" id="IPR000551">
    <property type="entry name" value="MerR-type_HTH_dom"/>
</dbReference>
<dbReference type="Gene3D" id="1.10.1660.10">
    <property type="match status" value="1"/>
</dbReference>
<dbReference type="AlphaFoldDB" id="A0A1V4SZ03"/>
<feature type="domain" description="HTH merR-type" evidence="2">
    <location>
        <begin position="5"/>
        <end position="74"/>
    </location>
</feature>
<dbReference type="InterPro" id="IPR047057">
    <property type="entry name" value="MerR_fam"/>
</dbReference>
<dbReference type="PANTHER" id="PTHR30204">
    <property type="entry name" value="REDOX-CYCLING DRUG-SENSING TRANSCRIPTIONAL ACTIVATOR SOXR"/>
    <property type="match status" value="1"/>
</dbReference>
<name>A0A1V4SZ03_9CLOT</name>
<dbReference type="SMART" id="SM00422">
    <property type="entry name" value="HTH_MERR"/>
    <property type="match status" value="1"/>
</dbReference>
<dbReference type="CDD" id="cd01106">
    <property type="entry name" value="HTH_TipAL-Mta"/>
    <property type="match status" value="1"/>
</dbReference>
<dbReference type="Proteomes" id="UP000191448">
    <property type="component" value="Unassembled WGS sequence"/>
</dbReference>
<dbReference type="OrthoDB" id="9777497at2"/>
<evidence type="ECO:0000313" key="4">
    <source>
        <dbReference type="Proteomes" id="UP000191448"/>
    </source>
</evidence>
<dbReference type="PROSITE" id="PS50937">
    <property type="entry name" value="HTH_MERR_2"/>
    <property type="match status" value="1"/>
</dbReference>
<evidence type="ECO:0000259" key="2">
    <source>
        <dbReference type="PROSITE" id="PS50937"/>
    </source>
</evidence>
<gene>
    <name evidence="3" type="primary">bmrR_1</name>
    <name evidence="3" type="ORF">CLTHE_08740</name>
</gene>
<dbReference type="Pfam" id="PF13411">
    <property type="entry name" value="MerR_1"/>
    <property type="match status" value="1"/>
</dbReference>
<dbReference type="InterPro" id="IPR009061">
    <property type="entry name" value="DNA-bd_dom_put_sf"/>
</dbReference>
<dbReference type="PANTHER" id="PTHR30204:SF96">
    <property type="entry name" value="CHROMOSOME-ANCHORING PROTEIN RACA"/>
    <property type="match status" value="1"/>
</dbReference>
<keyword evidence="1" id="KW-0238">DNA-binding</keyword>
<proteinExistence type="predicted"/>
<dbReference type="SUPFAM" id="SSF46955">
    <property type="entry name" value="Putative DNA-binding domain"/>
    <property type="match status" value="1"/>
</dbReference>
<evidence type="ECO:0000313" key="3">
    <source>
        <dbReference type="EMBL" id="OPX49120.1"/>
    </source>
</evidence>
<evidence type="ECO:0000256" key="1">
    <source>
        <dbReference type="ARBA" id="ARBA00023125"/>
    </source>
</evidence>
<comment type="caution">
    <text evidence="3">The sequence shown here is derived from an EMBL/GenBank/DDBJ whole genome shotgun (WGS) entry which is preliminary data.</text>
</comment>
<accession>A0A1V4SZ03</accession>
<dbReference type="GO" id="GO:0003677">
    <property type="term" value="F:DNA binding"/>
    <property type="evidence" value="ECO:0007669"/>
    <property type="project" value="UniProtKB-KW"/>
</dbReference>
<organism evidence="3 4">
    <name type="scientific">Clostridium thermobutyricum DSM 4928</name>
    <dbReference type="NCBI Taxonomy" id="1121339"/>
    <lineage>
        <taxon>Bacteria</taxon>
        <taxon>Bacillati</taxon>
        <taxon>Bacillota</taxon>
        <taxon>Clostridia</taxon>
        <taxon>Eubacteriales</taxon>
        <taxon>Clostridiaceae</taxon>
        <taxon>Clostridium</taxon>
    </lineage>
</organism>
<sequence>MEEKLYKPKEISDMVGVTVRTLQYYDKIDLLKPRYKNENGYRFYTEEDLMELQKIISLKFLGFSIEDIKKLLVSETSEKITLIKEKKKLLEHQIRNLTLINKSLEVLDKNIEHENEIDWCEIANNVKNMRIKRHKEVYGKNIKDKENQNMLHGELMEILIEILKNKGDKEKENVLKLKEHMDKMVKGNNGINLIIENLQEISDIPGKMRGISAKDALTLIDKIKSHIN</sequence>
<dbReference type="RefSeq" id="WP_080022169.1">
    <property type="nucleotide sequence ID" value="NZ_LTAY01000026.1"/>
</dbReference>
<protein>
    <submittedName>
        <fullName evidence="3">Multidrug-efflux transporter 1 regulator</fullName>
    </submittedName>
</protein>
<dbReference type="EMBL" id="LTAY01000026">
    <property type="protein sequence ID" value="OPX49120.1"/>
    <property type="molecule type" value="Genomic_DNA"/>
</dbReference>